<accession>A0A269YQC3</accession>
<proteinExistence type="predicted"/>
<dbReference type="EMBL" id="PUFL01000086">
    <property type="protein sequence ID" value="TDG88518.1"/>
    <property type="molecule type" value="Genomic_DNA"/>
</dbReference>
<feature type="transmembrane region" description="Helical" evidence="1">
    <location>
        <begin position="9"/>
        <end position="27"/>
    </location>
</feature>
<dbReference type="Proteomes" id="UP000294668">
    <property type="component" value="Unassembled WGS sequence"/>
</dbReference>
<sequence length="123" mass="13720">MEDWIKKSPVWSSVIVAVLINFLLILFQMPKMVIGNLDFLVGLFLIVLGSVFIVGSGHLFTGWRFHIRKKNDLEAENDPKHPKAKDVGSIKNQPIKVSKYARYCLGVGGFLIVLGVVLTSLPK</sequence>
<organism evidence="4 7">
    <name type="scientific">Lentilactobacillus parakefiri</name>
    <dbReference type="NCBI Taxonomy" id="152332"/>
    <lineage>
        <taxon>Bacteria</taxon>
        <taxon>Bacillati</taxon>
        <taxon>Bacillota</taxon>
        <taxon>Bacilli</taxon>
        <taxon>Lactobacillales</taxon>
        <taxon>Lactobacillaceae</taxon>
        <taxon>Lentilactobacillus</taxon>
    </lineage>
</organism>
<dbReference type="Proteomes" id="UP000214739">
    <property type="component" value="Unassembled WGS sequence"/>
</dbReference>
<reference evidence="3 6" key="1">
    <citation type="journal article" date="2017" name="Biosci Microbiota Food Health">
        <title>Genomic characterization reconfirms the taxonomic status of Lactobacillus parakefiri.</title>
        <authorList>
            <person name="Tanizawa Y."/>
            <person name="Kobayashi H."/>
            <person name="Kaminuma E."/>
            <person name="Sakamoto M."/>
            <person name="Ohkuma M."/>
            <person name="Nakamura Y."/>
            <person name="Arita M."/>
            <person name="Tohno M."/>
        </authorList>
    </citation>
    <scope>NUCLEOTIDE SEQUENCE [LARGE SCALE GENOMIC DNA]</scope>
    <source>
        <strain evidence="3 6">JCM 8573</strain>
    </source>
</reference>
<dbReference type="InterPro" id="IPR025007">
    <property type="entry name" value="DUF3899"/>
</dbReference>
<keyword evidence="8" id="KW-1185">Reference proteome</keyword>
<comment type="caution">
    <text evidence="4">The sequence shown here is derived from an EMBL/GenBank/DDBJ whole genome shotgun (WGS) entry which is preliminary data.</text>
</comment>
<evidence type="ECO:0000313" key="8">
    <source>
        <dbReference type="Proteomes" id="UP000294668"/>
    </source>
</evidence>
<evidence type="ECO:0000259" key="2">
    <source>
        <dbReference type="Pfam" id="PF13038"/>
    </source>
</evidence>
<dbReference type="Proteomes" id="UP000216802">
    <property type="component" value="Unassembled WGS sequence"/>
</dbReference>
<name>A0A269YQC3_9LACO</name>
<dbReference type="AlphaFoldDB" id="A0A269YQC3"/>
<feature type="transmembrane region" description="Helical" evidence="1">
    <location>
        <begin position="39"/>
        <end position="60"/>
    </location>
</feature>
<feature type="transmembrane region" description="Helical" evidence="1">
    <location>
        <begin position="100"/>
        <end position="121"/>
    </location>
</feature>
<dbReference type="EMBL" id="NCXI01000001">
    <property type="protein sequence ID" value="PAK87609.1"/>
    <property type="molecule type" value="Genomic_DNA"/>
</dbReference>
<dbReference type="RefSeq" id="WP_057963382.1">
    <property type="nucleotide sequence ID" value="NZ_BAAAXO010000026.1"/>
</dbReference>
<gene>
    <name evidence="4" type="ORF">B8W98_00160</name>
    <name evidence="5" type="ORF">C5L28_001840</name>
    <name evidence="3" type="ORF">LPKJCM_01516</name>
</gene>
<dbReference type="EMBL" id="BDGB01000070">
    <property type="protein sequence ID" value="GAW72401.1"/>
    <property type="molecule type" value="Genomic_DNA"/>
</dbReference>
<evidence type="ECO:0000313" key="3">
    <source>
        <dbReference type="EMBL" id="GAW72401.1"/>
    </source>
</evidence>
<feature type="domain" description="DUF3899" evidence="2">
    <location>
        <begin position="35"/>
        <end position="119"/>
    </location>
</feature>
<reference evidence="5 8" key="3">
    <citation type="journal article" date="2019" name="Appl. Microbiol. Biotechnol.">
        <title>Uncovering carbohydrate metabolism through a genotype-phenotype association study of 56 lactic acid bacteria genomes.</title>
        <authorList>
            <person name="Buron-Moles G."/>
            <person name="Chailyan A."/>
            <person name="Dolejs I."/>
            <person name="Forster J."/>
            <person name="Miks M.H."/>
        </authorList>
    </citation>
    <scope>NUCLEOTIDE SEQUENCE [LARGE SCALE GENOMIC DNA]</scope>
    <source>
        <strain evidence="5 8">DSM 10551</strain>
    </source>
</reference>
<protein>
    <recommendedName>
        <fullName evidence="2">DUF3899 domain-containing protein</fullName>
    </recommendedName>
</protein>
<dbReference type="OrthoDB" id="2327883at2"/>
<evidence type="ECO:0000313" key="7">
    <source>
        <dbReference type="Proteomes" id="UP000216802"/>
    </source>
</evidence>
<keyword evidence="1" id="KW-0472">Membrane</keyword>
<keyword evidence="1" id="KW-0812">Transmembrane</keyword>
<dbReference type="Pfam" id="PF13038">
    <property type="entry name" value="DUF3899"/>
    <property type="match status" value="1"/>
</dbReference>
<evidence type="ECO:0000313" key="6">
    <source>
        <dbReference type="Proteomes" id="UP000214739"/>
    </source>
</evidence>
<keyword evidence="1" id="KW-1133">Transmembrane helix</keyword>
<evidence type="ECO:0000313" key="4">
    <source>
        <dbReference type="EMBL" id="PAK87609.1"/>
    </source>
</evidence>
<reference evidence="4 7" key="2">
    <citation type="submission" date="2017-04" db="EMBL/GenBank/DDBJ databases">
        <title>Kefir bacterial isolates.</title>
        <authorList>
            <person name="Kim Y."/>
            <person name="Blasche S."/>
            <person name="Patil K.R."/>
        </authorList>
    </citation>
    <scope>NUCLEOTIDE SEQUENCE [LARGE SCALE GENOMIC DNA]</scope>
    <source>
        <strain evidence="4 7">OG2</strain>
    </source>
</reference>
<evidence type="ECO:0000256" key="1">
    <source>
        <dbReference type="SAM" id="Phobius"/>
    </source>
</evidence>
<reference evidence="5" key="4">
    <citation type="submission" date="2019-02" db="EMBL/GenBank/DDBJ databases">
        <authorList>
            <person name="Buron G."/>
            <person name="Chaylann A."/>
            <person name="Dolejs I."/>
            <person name="Forster J."/>
            <person name="Miks M.H."/>
        </authorList>
    </citation>
    <scope>NUCLEOTIDE SEQUENCE</scope>
    <source>
        <strain evidence="5">DSM 10551</strain>
    </source>
</reference>
<evidence type="ECO:0000313" key="5">
    <source>
        <dbReference type="EMBL" id="TDG88518.1"/>
    </source>
</evidence>